<dbReference type="AlphaFoldDB" id="E4YVL3"/>
<proteinExistence type="predicted"/>
<sequence length="20" mass="2261">MPSKPSNKIRIFSPFIVADI</sequence>
<dbReference type="Proteomes" id="UP000011014">
    <property type="component" value="Unassembled WGS sequence"/>
</dbReference>
<protein>
    <submittedName>
        <fullName evidence="1">Uncharacterized protein</fullName>
    </submittedName>
</protein>
<accession>E4YVL3</accession>
<organism evidence="1">
    <name type="scientific">Oikopleura dioica</name>
    <name type="common">Tunicate</name>
    <dbReference type="NCBI Taxonomy" id="34765"/>
    <lineage>
        <taxon>Eukaryota</taxon>
        <taxon>Metazoa</taxon>
        <taxon>Chordata</taxon>
        <taxon>Tunicata</taxon>
        <taxon>Appendicularia</taxon>
        <taxon>Copelata</taxon>
        <taxon>Oikopleuridae</taxon>
        <taxon>Oikopleura</taxon>
    </lineage>
</organism>
<dbReference type="EMBL" id="FN655554">
    <property type="protein sequence ID" value="CBY39498.1"/>
    <property type="molecule type" value="Genomic_DNA"/>
</dbReference>
<name>E4YVL3_OIKDI</name>
<reference evidence="1" key="1">
    <citation type="journal article" date="2010" name="Science">
        <title>Plasticity of animal genome architecture unmasked by rapid evolution of a pelagic tunicate.</title>
        <authorList>
            <person name="Denoeud F."/>
            <person name="Henriet S."/>
            <person name="Mungpakdee S."/>
            <person name="Aury J.M."/>
            <person name="Da Silva C."/>
            <person name="Brinkmann H."/>
            <person name="Mikhaleva J."/>
            <person name="Olsen L.C."/>
            <person name="Jubin C."/>
            <person name="Canestro C."/>
            <person name="Bouquet J.M."/>
            <person name="Danks G."/>
            <person name="Poulain J."/>
            <person name="Campsteijn C."/>
            <person name="Adamski M."/>
            <person name="Cross I."/>
            <person name="Yadetie F."/>
            <person name="Muffato M."/>
            <person name="Louis A."/>
            <person name="Butcher S."/>
            <person name="Tsagkogeorga G."/>
            <person name="Konrad A."/>
            <person name="Singh S."/>
            <person name="Jensen M.F."/>
            <person name="Cong E.H."/>
            <person name="Eikeseth-Otteraa H."/>
            <person name="Noel B."/>
            <person name="Anthouard V."/>
            <person name="Porcel B.M."/>
            <person name="Kachouri-Lafond R."/>
            <person name="Nishino A."/>
            <person name="Ugolini M."/>
            <person name="Chourrout P."/>
            <person name="Nishida H."/>
            <person name="Aasland R."/>
            <person name="Huzurbazar S."/>
            <person name="Westhof E."/>
            <person name="Delsuc F."/>
            <person name="Lehrach H."/>
            <person name="Reinhardt R."/>
            <person name="Weissenbach J."/>
            <person name="Roy S.W."/>
            <person name="Artiguenave F."/>
            <person name="Postlethwait J.H."/>
            <person name="Manak J.R."/>
            <person name="Thompson E.M."/>
            <person name="Jaillon O."/>
            <person name="Du Pasquier L."/>
            <person name="Boudinot P."/>
            <person name="Liberles D.A."/>
            <person name="Volff J.N."/>
            <person name="Philippe H."/>
            <person name="Lenhard B."/>
            <person name="Roest Crollius H."/>
            <person name="Wincker P."/>
            <person name="Chourrout D."/>
        </authorList>
    </citation>
    <scope>NUCLEOTIDE SEQUENCE [LARGE SCALE GENOMIC DNA]</scope>
</reference>
<evidence type="ECO:0000313" key="1">
    <source>
        <dbReference type="EMBL" id="CBY39498.1"/>
    </source>
</evidence>
<gene>
    <name evidence="1" type="ORF">GSOID_T00020068001</name>
</gene>